<evidence type="ECO:0008006" key="4">
    <source>
        <dbReference type="Google" id="ProtNLM"/>
    </source>
</evidence>
<dbReference type="EMBL" id="GL379746">
    <property type="protein sequence ID" value="EFL91111.1"/>
    <property type="molecule type" value="Genomic_DNA"/>
</dbReference>
<gene>
    <name evidence="2" type="ORF">REG_1976</name>
</gene>
<organism evidence="2 3">
    <name type="scientific">Candidatus Regiella insecticola LSR1</name>
    <dbReference type="NCBI Taxonomy" id="663321"/>
    <lineage>
        <taxon>Bacteria</taxon>
        <taxon>Pseudomonadati</taxon>
        <taxon>Pseudomonadota</taxon>
        <taxon>Gammaproteobacteria</taxon>
        <taxon>Enterobacterales</taxon>
        <taxon>Enterobacteriaceae</taxon>
        <taxon>aphid secondary symbionts</taxon>
        <taxon>Candidatus Regiella</taxon>
    </lineage>
</organism>
<name>E0WV61_9ENTR</name>
<keyword evidence="3" id="KW-1185">Reference proteome</keyword>
<evidence type="ECO:0000313" key="3">
    <source>
        <dbReference type="Proteomes" id="UP000005726"/>
    </source>
</evidence>
<accession>E0WV61</accession>
<protein>
    <recommendedName>
        <fullName evidence="4">Rhs family protein</fullName>
    </recommendedName>
</protein>
<dbReference type="AlphaFoldDB" id="E0WV61"/>
<feature type="region of interest" description="Disordered" evidence="1">
    <location>
        <begin position="1"/>
        <end position="29"/>
    </location>
</feature>
<proteinExistence type="predicted"/>
<dbReference type="STRING" id="663321.REG_1976"/>
<sequence>MDQTDVSSLQKNGNDQPTIHSSTPSENVEKHAKYNAEGKLLHSFIFSYDEEKKLKFVHEMVNQYDTHGRLINNTERWYDKNSRLHQNKKKRYVYDAQGNLLISSDIDYGIGAFDDLPSKITNSEYDTNGRLVAQHIVANEYDSNHKLLTRHTTKRQYDANGQLLHSKQFQQRRQNQLDITGSSHEALVSATHSFEVFNEPHPANTKTSPSTQPSFVTLVANYFSFI</sequence>
<dbReference type="Gene3D" id="2.180.10.10">
    <property type="entry name" value="RHS repeat-associated core"/>
    <property type="match status" value="1"/>
</dbReference>
<evidence type="ECO:0000256" key="1">
    <source>
        <dbReference type="SAM" id="MobiDB-lite"/>
    </source>
</evidence>
<reference evidence="2" key="1">
    <citation type="journal article" date="2009" name="Environ. Microbiol.">
        <title>Dynamics of genome evolution in facultative symbionts of aphids.</title>
        <authorList>
            <person name="Degnan P.H."/>
            <person name="Leonardo T.E."/>
            <person name="Cass B.N."/>
            <person name="Hurwitz B."/>
            <person name="Stern D."/>
            <person name="Gibbs R.A."/>
            <person name="Richards S."/>
            <person name="Moran N.A."/>
        </authorList>
    </citation>
    <scope>NUCLEOTIDE SEQUENCE [LARGE SCALE GENOMIC DNA]</scope>
    <source>
        <strain evidence="2">LSR1</strain>
    </source>
</reference>
<dbReference type="RefSeq" id="WP_006705602.1">
    <property type="nucleotide sequence ID" value="NZ_CAWLGB010000158.1"/>
</dbReference>
<dbReference type="Proteomes" id="UP000005726">
    <property type="component" value="Unassembled WGS sequence"/>
</dbReference>
<feature type="compositionally biased region" description="Polar residues" evidence="1">
    <location>
        <begin position="1"/>
        <end position="26"/>
    </location>
</feature>
<evidence type="ECO:0000313" key="2">
    <source>
        <dbReference type="EMBL" id="EFL91111.1"/>
    </source>
</evidence>
<dbReference type="HOGENOM" id="CLU_1222944_0_0_6"/>